<sequence length="164" mass="17174">MAYEPWQPGMILTADRMASISPTWRAWTPSWTTSSGAHLPSFGDASIDCAYAESAGTVFWRMEIIFGATTNFGGGGGGDNWLFSLPVSASGLPSCIGFFELNASVDVRVVARGRCVTTGDVALEISSGKVDGSAVTTGGIADAVSPWAWAADHSIRGSGQYQRS</sequence>
<reference evidence="2" key="1">
    <citation type="journal article" date="2019" name="Int. J. Syst. Evol. Microbiol.">
        <title>The Global Catalogue of Microorganisms (GCM) 10K type strain sequencing project: providing services to taxonomists for standard genome sequencing and annotation.</title>
        <authorList>
            <consortium name="The Broad Institute Genomics Platform"/>
            <consortium name="The Broad Institute Genome Sequencing Center for Infectious Disease"/>
            <person name="Wu L."/>
            <person name="Ma J."/>
        </authorList>
    </citation>
    <scope>NUCLEOTIDE SEQUENCE [LARGE SCALE GENOMIC DNA]</scope>
    <source>
        <strain evidence="2">JCM 17027</strain>
    </source>
</reference>
<dbReference type="EMBL" id="BAABCQ010000009">
    <property type="protein sequence ID" value="GAA3956621.1"/>
    <property type="molecule type" value="Genomic_DNA"/>
</dbReference>
<dbReference type="Proteomes" id="UP001500034">
    <property type="component" value="Unassembled WGS sequence"/>
</dbReference>
<comment type="caution">
    <text evidence="1">The sequence shown here is derived from an EMBL/GenBank/DDBJ whole genome shotgun (WGS) entry which is preliminary data.</text>
</comment>
<accession>A0ABP7NYC2</accession>
<proteinExistence type="predicted"/>
<gene>
    <name evidence="1" type="ORF">GCM10022384_07200</name>
</gene>
<evidence type="ECO:0000313" key="1">
    <source>
        <dbReference type="EMBL" id="GAA3956621.1"/>
    </source>
</evidence>
<protein>
    <submittedName>
        <fullName evidence="1">Uncharacterized protein</fullName>
    </submittedName>
</protein>
<dbReference type="RefSeq" id="WP_345589080.1">
    <property type="nucleotide sequence ID" value="NZ_BAABCQ010000009.1"/>
</dbReference>
<name>A0ABP7NYC2_9ACTN</name>
<evidence type="ECO:0000313" key="2">
    <source>
        <dbReference type="Proteomes" id="UP001500034"/>
    </source>
</evidence>
<organism evidence="1 2">
    <name type="scientific">Streptomyces marokkonensis</name>
    <dbReference type="NCBI Taxonomy" id="324855"/>
    <lineage>
        <taxon>Bacteria</taxon>
        <taxon>Bacillati</taxon>
        <taxon>Actinomycetota</taxon>
        <taxon>Actinomycetes</taxon>
        <taxon>Kitasatosporales</taxon>
        <taxon>Streptomycetaceae</taxon>
        <taxon>Streptomyces</taxon>
    </lineage>
</organism>
<keyword evidence="2" id="KW-1185">Reference proteome</keyword>